<dbReference type="Pfam" id="PF00072">
    <property type="entry name" value="Response_reg"/>
    <property type="match status" value="1"/>
</dbReference>
<organism evidence="3 4">
    <name type="scientific">Boseongicola aestuarii</name>
    <dbReference type="NCBI Taxonomy" id="1470561"/>
    <lineage>
        <taxon>Bacteria</taxon>
        <taxon>Pseudomonadati</taxon>
        <taxon>Pseudomonadota</taxon>
        <taxon>Alphaproteobacteria</taxon>
        <taxon>Rhodobacterales</taxon>
        <taxon>Paracoccaceae</taxon>
        <taxon>Boseongicola</taxon>
    </lineage>
</organism>
<evidence type="ECO:0000313" key="3">
    <source>
        <dbReference type="EMBL" id="SMX22859.1"/>
    </source>
</evidence>
<evidence type="ECO:0000256" key="1">
    <source>
        <dbReference type="PROSITE-ProRule" id="PRU00169"/>
    </source>
</evidence>
<dbReference type="Gene3D" id="3.40.50.2300">
    <property type="match status" value="1"/>
</dbReference>
<feature type="domain" description="Response regulatory" evidence="2">
    <location>
        <begin position="5"/>
        <end position="86"/>
    </location>
</feature>
<keyword evidence="4" id="KW-1185">Reference proteome</keyword>
<dbReference type="OrthoDB" id="9801602at2"/>
<dbReference type="InterPro" id="IPR011006">
    <property type="entry name" value="CheY-like_superfamily"/>
</dbReference>
<dbReference type="AlphaFoldDB" id="A0A238IWJ4"/>
<dbReference type="RefSeq" id="WP_093972823.1">
    <property type="nucleotide sequence ID" value="NZ_FXXQ01000002.1"/>
</dbReference>
<evidence type="ECO:0000313" key="4">
    <source>
        <dbReference type="Proteomes" id="UP000201838"/>
    </source>
</evidence>
<dbReference type="EMBL" id="FXXQ01000002">
    <property type="protein sequence ID" value="SMX22859.1"/>
    <property type="molecule type" value="Genomic_DNA"/>
</dbReference>
<keyword evidence="1" id="KW-0597">Phosphoprotein</keyword>
<evidence type="ECO:0000259" key="2">
    <source>
        <dbReference type="PROSITE" id="PS50110"/>
    </source>
</evidence>
<dbReference type="GO" id="GO:0000160">
    <property type="term" value="P:phosphorelay signal transduction system"/>
    <property type="evidence" value="ECO:0007669"/>
    <property type="project" value="InterPro"/>
</dbReference>
<dbReference type="SUPFAM" id="SSF52172">
    <property type="entry name" value="CheY-like"/>
    <property type="match status" value="1"/>
</dbReference>
<proteinExistence type="predicted"/>
<feature type="modified residue" description="4-aspartylphosphate" evidence="1">
    <location>
        <position position="55"/>
    </location>
</feature>
<dbReference type="Proteomes" id="UP000201838">
    <property type="component" value="Unassembled WGS sequence"/>
</dbReference>
<dbReference type="CDD" id="cd00156">
    <property type="entry name" value="REC"/>
    <property type="match status" value="1"/>
</dbReference>
<dbReference type="InterPro" id="IPR001789">
    <property type="entry name" value="Sig_transdc_resp-reg_receiver"/>
</dbReference>
<dbReference type="PROSITE" id="PS50110">
    <property type="entry name" value="RESPONSE_REGULATORY"/>
    <property type="match status" value="1"/>
</dbReference>
<name>A0A238IWJ4_9RHOB</name>
<sequence length="86" mass="9248">MHGLSVLIVDDNVGDRKMLRRILGASDLGLNIVEVETADAALELDDSAFDAVFLDYHLPMTEGLRALSACRATRGAFARRASDLGS</sequence>
<protein>
    <submittedName>
        <fullName evidence="3">Response regulator receiver domain protein</fullName>
    </submittedName>
</protein>
<accession>A0A238IWJ4</accession>
<reference evidence="3 4" key="1">
    <citation type="submission" date="2017-05" db="EMBL/GenBank/DDBJ databases">
        <authorList>
            <person name="Song R."/>
            <person name="Chenine A.L."/>
            <person name="Ruprecht R.M."/>
        </authorList>
    </citation>
    <scope>NUCLEOTIDE SEQUENCE [LARGE SCALE GENOMIC DNA]</scope>
    <source>
        <strain evidence="3 4">CECT 8489</strain>
    </source>
</reference>
<gene>
    <name evidence="3" type="ORF">BOA8489_00957</name>
</gene>